<gene>
    <name evidence="1" type="ORF">GCM10022380_05000</name>
</gene>
<dbReference type="EMBL" id="BAABCM010000001">
    <property type="protein sequence ID" value="GAA3791438.1"/>
    <property type="molecule type" value="Genomic_DNA"/>
</dbReference>
<evidence type="ECO:0000313" key="2">
    <source>
        <dbReference type="Proteomes" id="UP001501624"/>
    </source>
</evidence>
<keyword evidence="2" id="KW-1185">Reference proteome</keyword>
<accession>A0ABP7HGS4</accession>
<reference evidence="2" key="1">
    <citation type="journal article" date="2019" name="Int. J. Syst. Evol. Microbiol.">
        <title>The Global Catalogue of Microorganisms (GCM) 10K type strain sequencing project: providing services to taxonomists for standard genome sequencing and annotation.</title>
        <authorList>
            <consortium name="The Broad Institute Genomics Platform"/>
            <consortium name="The Broad Institute Genome Sequencing Center for Infectious Disease"/>
            <person name="Wu L."/>
            <person name="Ma J."/>
        </authorList>
    </citation>
    <scope>NUCLEOTIDE SEQUENCE [LARGE SCALE GENOMIC DNA]</scope>
    <source>
        <strain evidence="2">JCM 17017</strain>
    </source>
</reference>
<name>A0ABP7HGS4_9PSEU</name>
<proteinExistence type="predicted"/>
<sequence length="62" mass="6287">MASEQLTLLAYPIKAQAASGRVAASAVAGPPISQPDVSESLSHPSDATSFILESLESSASEN</sequence>
<protein>
    <submittedName>
        <fullName evidence="1">Uncharacterized protein</fullName>
    </submittedName>
</protein>
<evidence type="ECO:0000313" key="1">
    <source>
        <dbReference type="EMBL" id="GAA3791438.1"/>
    </source>
</evidence>
<dbReference type="Proteomes" id="UP001501624">
    <property type="component" value="Unassembled WGS sequence"/>
</dbReference>
<comment type="caution">
    <text evidence="1">The sequence shown here is derived from an EMBL/GenBank/DDBJ whole genome shotgun (WGS) entry which is preliminary data.</text>
</comment>
<organism evidence="1 2">
    <name type="scientific">Amycolatopsis tucumanensis</name>
    <dbReference type="NCBI Taxonomy" id="401106"/>
    <lineage>
        <taxon>Bacteria</taxon>
        <taxon>Bacillati</taxon>
        <taxon>Actinomycetota</taxon>
        <taxon>Actinomycetes</taxon>
        <taxon>Pseudonocardiales</taxon>
        <taxon>Pseudonocardiaceae</taxon>
        <taxon>Amycolatopsis</taxon>
    </lineage>
</organism>